<gene>
    <name evidence="2" type="ORF">Glove_199g100</name>
</gene>
<dbReference type="OrthoDB" id="2430144at2759"/>
<organism evidence="2 3">
    <name type="scientific">Diversispora epigaea</name>
    <dbReference type="NCBI Taxonomy" id="1348612"/>
    <lineage>
        <taxon>Eukaryota</taxon>
        <taxon>Fungi</taxon>
        <taxon>Fungi incertae sedis</taxon>
        <taxon>Mucoromycota</taxon>
        <taxon>Glomeromycotina</taxon>
        <taxon>Glomeromycetes</taxon>
        <taxon>Diversisporales</taxon>
        <taxon>Diversisporaceae</taxon>
        <taxon>Diversispora</taxon>
    </lineage>
</organism>
<accession>A0A397IPV3</accession>
<feature type="region of interest" description="Disordered" evidence="1">
    <location>
        <begin position="130"/>
        <end position="183"/>
    </location>
</feature>
<proteinExistence type="predicted"/>
<feature type="compositionally biased region" description="Acidic residues" evidence="1">
    <location>
        <begin position="171"/>
        <end position="180"/>
    </location>
</feature>
<keyword evidence="3" id="KW-1185">Reference proteome</keyword>
<dbReference type="Proteomes" id="UP000266861">
    <property type="component" value="Unassembled WGS sequence"/>
</dbReference>
<dbReference type="EMBL" id="PQFF01000187">
    <property type="protein sequence ID" value="RHZ76278.1"/>
    <property type="molecule type" value="Genomic_DNA"/>
</dbReference>
<reference evidence="2 3" key="1">
    <citation type="submission" date="2018-08" db="EMBL/GenBank/DDBJ databases">
        <title>Genome and evolution of the arbuscular mycorrhizal fungus Diversispora epigaea (formerly Glomus versiforme) and its bacterial endosymbionts.</title>
        <authorList>
            <person name="Sun X."/>
            <person name="Fei Z."/>
            <person name="Harrison M."/>
        </authorList>
    </citation>
    <scope>NUCLEOTIDE SEQUENCE [LARGE SCALE GENOMIC DNA]</scope>
    <source>
        <strain evidence="2 3">IT104</strain>
    </source>
</reference>
<dbReference type="AlphaFoldDB" id="A0A397IPV3"/>
<evidence type="ECO:0000313" key="2">
    <source>
        <dbReference type="EMBL" id="RHZ76278.1"/>
    </source>
</evidence>
<name>A0A397IPV3_9GLOM</name>
<protein>
    <submittedName>
        <fullName evidence="2">Uncharacterized protein</fullName>
    </submittedName>
</protein>
<sequence>MNVSTGVFSYFNNTDCLEYLSRECARLTSENRDEIFEKYKLHLHSISSSKSMLKRAKDKACKLENSAELTFQRKEVSIFFEKLDTEAKTNATANLTNAMRNFVNENENLFESKLEARAYGKITRRIEDTDTEEGCSYKRSRQSKDDDENTKRNEKINLQPDANTVPKADDDKFEEQENEEDRDKYDTVMVEELNSSNFVLLPLTNVSPETCLQQKTLNVLRQYCVKENTSPYDPAHSFIMDLSPSSKIKDEFS</sequence>
<comment type="caution">
    <text evidence="2">The sequence shown here is derived from an EMBL/GenBank/DDBJ whole genome shotgun (WGS) entry which is preliminary data.</text>
</comment>
<evidence type="ECO:0000313" key="3">
    <source>
        <dbReference type="Proteomes" id="UP000266861"/>
    </source>
</evidence>
<evidence type="ECO:0000256" key="1">
    <source>
        <dbReference type="SAM" id="MobiDB-lite"/>
    </source>
</evidence>